<dbReference type="InterPro" id="IPR057571">
    <property type="entry name" value="SDR_PhqE-like"/>
</dbReference>
<dbReference type="PANTHER" id="PTHR43477">
    <property type="entry name" value="DIHYDROANTICAPSIN 7-DEHYDROGENASE"/>
    <property type="match status" value="1"/>
</dbReference>
<evidence type="ECO:0000256" key="2">
    <source>
        <dbReference type="ARBA" id="ARBA00022857"/>
    </source>
</evidence>
<reference evidence="4 5" key="1">
    <citation type="submission" date="2015-04" db="EMBL/GenBank/DDBJ databases">
        <title>Complete genome sequence of Schizopora paradoxa KUC8140, a cosmopolitan wood degrader in East Asia.</title>
        <authorList>
            <consortium name="DOE Joint Genome Institute"/>
            <person name="Min B."/>
            <person name="Park H."/>
            <person name="Jang Y."/>
            <person name="Kim J.-J."/>
            <person name="Kim K.H."/>
            <person name="Pangilinan J."/>
            <person name="Lipzen A."/>
            <person name="Riley R."/>
            <person name="Grigoriev I.V."/>
            <person name="Spatafora J.W."/>
            <person name="Choi I.-G."/>
        </authorList>
    </citation>
    <scope>NUCLEOTIDE SEQUENCE [LARGE SCALE GENOMIC DNA]</scope>
    <source>
        <strain evidence="4 5">KUC8140</strain>
    </source>
</reference>
<dbReference type="InterPro" id="IPR036291">
    <property type="entry name" value="NAD(P)-bd_dom_sf"/>
</dbReference>
<keyword evidence="5" id="KW-1185">Reference proteome</keyword>
<accession>A0A0H2RTR7</accession>
<dbReference type="Pfam" id="PF23441">
    <property type="entry name" value="SDR"/>
    <property type="match status" value="1"/>
</dbReference>
<evidence type="ECO:0000256" key="1">
    <source>
        <dbReference type="ARBA" id="ARBA00006484"/>
    </source>
</evidence>
<dbReference type="AlphaFoldDB" id="A0A0H2RTR7"/>
<dbReference type="InParanoid" id="A0A0H2RTR7"/>
<protein>
    <submittedName>
        <fullName evidence="4">NAD-binding protein</fullName>
    </submittedName>
</protein>
<dbReference type="OrthoDB" id="294295at2759"/>
<evidence type="ECO:0000256" key="3">
    <source>
        <dbReference type="ARBA" id="ARBA00023002"/>
    </source>
</evidence>
<dbReference type="InterPro" id="IPR002347">
    <property type="entry name" value="SDR_fam"/>
</dbReference>
<sequence>MASSLRGKKILVVGGTSGIGFAVAKFSLLDHAAEVVVASSTNEKVDNAVSRLEALVVKHELEGKVRGLVVDGTKSENIKQLMVSAGEIDHLILTSVIGPIRPTPLNDSDLDQKKDMFDLQFWGLATAAQVAKIRPGGSIINTTGAAMYRPRPGFGLLCGLGGSLSALARGLAVDLAPIRVNCICPGIVKTELWESMPKEIHEHIFEQASEKSLVKHVADADEIADTYLFCMKCQYVTGQTIIVDGGATLV</sequence>
<gene>
    <name evidence="4" type="ORF">SCHPADRAFT_1001092</name>
</gene>
<dbReference type="Gene3D" id="3.40.50.720">
    <property type="entry name" value="NAD(P)-binding Rossmann-like Domain"/>
    <property type="match status" value="1"/>
</dbReference>
<dbReference type="STRING" id="27342.A0A0H2RTR7"/>
<keyword evidence="2" id="KW-0521">NADP</keyword>
<dbReference type="Proteomes" id="UP000053477">
    <property type="component" value="Unassembled WGS sequence"/>
</dbReference>
<dbReference type="PRINTS" id="PR00081">
    <property type="entry name" value="GDHRDH"/>
</dbReference>
<name>A0A0H2RTR7_9AGAM</name>
<dbReference type="EMBL" id="KQ086100">
    <property type="protein sequence ID" value="KLO08231.1"/>
    <property type="molecule type" value="Genomic_DNA"/>
</dbReference>
<dbReference type="CDD" id="cd05233">
    <property type="entry name" value="SDR_c"/>
    <property type="match status" value="1"/>
</dbReference>
<dbReference type="SUPFAM" id="SSF51735">
    <property type="entry name" value="NAD(P)-binding Rossmann-fold domains"/>
    <property type="match status" value="1"/>
</dbReference>
<organism evidence="4 5">
    <name type="scientific">Schizopora paradoxa</name>
    <dbReference type="NCBI Taxonomy" id="27342"/>
    <lineage>
        <taxon>Eukaryota</taxon>
        <taxon>Fungi</taxon>
        <taxon>Dikarya</taxon>
        <taxon>Basidiomycota</taxon>
        <taxon>Agaricomycotina</taxon>
        <taxon>Agaricomycetes</taxon>
        <taxon>Hymenochaetales</taxon>
        <taxon>Schizoporaceae</taxon>
        <taxon>Schizopora</taxon>
    </lineage>
</organism>
<dbReference type="PANTHER" id="PTHR43477:SF1">
    <property type="entry name" value="DIHYDROANTICAPSIN 7-DEHYDROGENASE"/>
    <property type="match status" value="1"/>
</dbReference>
<keyword evidence="3" id="KW-0560">Oxidoreductase</keyword>
<evidence type="ECO:0000313" key="5">
    <source>
        <dbReference type="Proteomes" id="UP000053477"/>
    </source>
</evidence>
<evidence type="ECO:0000313" key="4">
    <source>
        <dbReference type="EMBL" id="KLO08231.1"/>
    </source>
</evidence>
<comment type="similarity">
    <text evidence="1">Belongs to the short-chain dehydrogenases/reductases (SDR) family.</text>
</comment>
<dbReference type="GO" id="GO:0016491">
    <property type="term" value="F:oxidoreductase activity"/>
    <property type="evidence" value="ECO:0007669"/>
    <property type="project" value="UniProtKB-KW"/>
</dbReference>
<proteinExistence type="inferred from homology"/>
<dbReference type="InterPro" id="IPR051122">
    <property type="entry name" value="SDR_DHRS6-like"/>
</dbReference>